<dbReference type="Gramene" id="Ma01_t00780.1">
    <property type="protein sequence ID" value="Ma01_p00780.1"/>
    <property type="gene ID" value="Ma01_g00780"/>
</dbReference>
<dbReference type="AlphaFoldDB" id="A0A804HNV8"/>
<evidence type="ECO:0000313" key="2">
    <source>
        <dbReference type="EnsemblPlants" id="Ma01_p00780.1"/>
    </source>
</evidence>
<evidence type="ECO:0000313" key="1">
    <source>
        <dbReference type="EMBL" id="CAG1858176.1"/>
    </source>
</evidence>
<dbReference type="EMBL" id="HG996466">
    <property type="protein sequence ID" value="CAG1858176.1"/>
    <property type="molecule type" value="Genomic_DNA"/>
</dbReference>
<reference evidence="1" key="1">
    <citation type="submission" date="2021-03" db="EMBL/GenBank/DDBJ databases">
        <authorList>
            <consortium name="Genoscope - CEA"/>
            <person name="William W."/>
        </authorList>
    </citation>
    <scope>NUCLEOTIDE SEQUENCE</scope>
    <source>
        <strain evidence="1">Doubled-haploid Pahang</strain>
    </source>
</reference>
<protein>
    <submittedName>
        <fullName evidence="1">(wild Malaysian banana) hypothetical protein</fullName>
    </submittedName>
</protein>
<dbReference type="Proteomes" id="UP000012960">
    <property type="component" value="Unplaced"/>
</dbReference>
<organism evidence="2 3">
    <name type="scientific">Musa acuminata subsp. malaccensis</name>
    <name type="common">Wild banana</name>
    <name type="synonym">Musa malaccensis</name>
    <dbReference type="NCBI Taxonomy" id="214687"/>
    <lineage>
        <taxon>Eukaryota</taxon>
        <taxon>Viridiplantae</taxon>
        <taxon>Streptophyta</taxon>
        <taxon>Embryophyta</taxon>
        <taxon>Tracheophyta</taxon>
        <taxon>Spermatophyta</taxon>
        <taxon>Magnoliopsida</taxon>
        <taxon>Liliopsida</taxon>
        <taxon>Zingiberales</taxon>
        <taxon>Musaceae</taxon>
        <taxon>Musa</taxon>
    </lineage>
</organism>
<proteinExistence type="predicted"/>
<dbReference type="EnsemblPlants" id="Ma01_t00780.1">
    <property type="protein sequence ID" value="Ma01_p00780.1"/>
    <property type="gene ID" value="Ma01_g00780"/>
</dbReference>
<keyword evidence="3" id="KW-1185">Reference proteome</keyword>
<dbReference type="InParanoid" id="A0A804HNV8"/>
<evidence type="ECO:0000313" key="3">
    <source>
        <dbReference type="Proteomes" id="UP000012960"/>
    </source>
</evidence>
<reference evidence="2" key="2">
    <citation type="submission" date="2021-05" db="UniProtKB">
        <authorList>
            <consortium name="EnsemblPlants"/>
        </authorList>
    </citation>
    <scope>IDENTIFICATION</scope>
    <source>
        <strain evidence="2">subsp. malaccensis</strain>
    </source>
</reference>
<sequence>MNPGHLGSTARLHATFLLVKCGFHTAEVTWVRLPAI</sequence>
<gene>
    <name evidence="1" type="ORF">GSMUA_284710.1</name>
</gene>
<name>A0A804HNV8_MUSAM</name>
<accession>A0A804HNV8</accession>